<reference evidence="1" key="2">
    <citation type="submission" date="2020-08" db="EMBL/GenBank/DDBJ databases">
        <title>Plant Genome Project.</title>
        <authorList>
            <person name="Zhang R.-G."/>
        </authorList>
    </citation>
    <scope>NUCLEOTIDE SEQUENCE</scope>
    <source>
        <strain evidence="1">Huo1</strain>
        <tissue evidence="1">Leaf</tissue>
    </source>
</reference>
<comment type="caution">
    <text evidence="1">The sequence shown here is derived from an EMBL/GenBank/DDBJ whole genome shotgun (WGS) entry which is preliminary data.</text>
</comment>
<reference evidence="1" key="1">
    <citation type="submission" date="2018-01" db="EMBL/GenBank/DDBJ databases">
        <authorList>
            <person name="Mao J.F."/>
        </authorList>
    </citation>
    <scope>NUCLEOTIDE SEQUENCE</scope>
    <source>
        <strain evidence="1">Huo1</strain>
        <tissue evidence="1">Leaf</tissue>
    </source>
</reference>
<protein>
    <submittedName>
        <fullName evidence="1">Uncharacterized protein</fullName>
    </submittedName>
</protein>
<accession>A0A8X8Y1C6</accession>
<evidence type="ECO:0000313" key="2">
    <source>
        <dbReference type="Proteomes" id="UP000298416"/>
    </source>
</evidence>
<sequence length="88" mass="9975">MGTMLFPNNNFISFGFYRHVRFALLTRKTWPLVVVTRRAVIVANLLNYAPSAAVKSRPESSSTEVDLHRCSFIDSIALNFFSFLMQGS</sequence>
<dbReference type="AlphaFoldDB" id="A0A8X8Y1C6"/>
<dbReference type="EMBL" id="PNBA02000006">
    <property type="protein sequence ID" value="KAG6421728.1"/>
    <property type="molecule type" value="Genomic_DNA"/>
</dbReference>
<proteinExistence type="predicted"/>
<dbReference type="Proteomes" id="UP000298416">
    <property type="component" value="Unassembled WGS sequence"/>
</dbReference>
<organism evidence="1">
    <name type="scientific">Salvia splendens</name>
    <name type="common">Scarlet sage</name>
    <dbReference type="NCBI Taxonomy" id="180675"/>
    <lineage>
        <taxon>Eukaryota</taxon>
        <taxon>Viridiplantae</taxon>
        <taxon>Streptophyta</taxon>
        <taxon>Embryophyta</taxon>
        <taxon>Tracheophyta</taxon>
        <taxon>Spermatophyta</taxon>
        <taxon>Magnoliopsida</taxon>
        <taxon>eudicotyledons</taxon>
        <taxon>Gunneridae</taxon>
        <taxon>Pentapetalae</taxon>
        <taxon>asterids</taxon>
        <taxon>lamiids</taxon>
        <taxon>Lamiales</taxon>
        <taxon>Lamiaceae</taxon>
        <taxon>Nepetoideae</taxon>
        <taxon>Mentheae</taxon>
        <taxon>Salviinae</taxon>
        <taxon>Salvia</taxon>
        <taxon>Salvia subgen. Calosphace</taxon>
        <taxon>core Calosphace</taxon>
    </lineage>
</organism>
<gene>
    <name evidence="1" type="ORF">SASPL_118285</name>
</gene>
<keyword evidence="2" id="KW-1185">Reference proteome</keyword>
<name>A0A8X8Y1C6_SALSN</name>
<evidence type="ECO:0000313" key="1">
    <source>
        <dbReference type="EMBL" id="KAG6421728.1"/>
    </source>
</evidence>